<evidence type="ECO:0000256" key="1">
    <source>
        <dbReference type="ARBA" id="ARBA00009186"/>
    </source>
</evidence>
<feature type="transmembrane region" description="Helical" evidence="3">
    <location>
        <begin position="12"/>
        <end position="33"/>
    </location>
</feature>
<keyword evidence="7" id="KW-1185">Reference proteome</keyword>
<feature type="transmembrane region" description="Helical" evidence="3">
    <location>
        <begin position="54"/>
        <end position="78"/>
    </location>
</feature>
<keyword evidence="3" id="KW-1133">Transmembrane helix</keyword>
<feature type="transmembrane region" description="Helical" evidence="3">
    <location>
        <begin position="246"/>
        <end position="267"/>
    </location>
</feature>
<dbReference type="InterPro" id="IPR036259">
    <property type="entry name" value="MFS_trans_sf"/>
</dbReference>
<feature type="transmembrane region" description="Helical" evidence="3">
    <location>
        <begin position="532"/>
        <end position="550"/>
    </location>
</feature>
<evidence type="ECO:0000256" key="2">
    <source>
        <dbReference type="ARBA" id="ARBA00022748"/>
    </source>
</evidence>
<dbReference type="SUPFAM" id="SSF103473">
    <property type="entry name" value="MFS general substrate transporter"/>
    <property type="match status" value="1"/>
</dbReference>
<evidence type="ECO:0000313" key="7">
    <source>
        <dbReference type="Proteomes" id="UP001560573"/>
    </source>
</evidence>
<feature type="domain" description="Cytochrome c assembly protein" evidence="4">
    <location>
        <begin position="104"/>
        <end position="333"/>
    </location>
</feature>
<feature type="transmembrane region" description="Helical" evidence="3">
    <location>
        <begin position="493"/>
        <end position="520"/>
    </location>
</feature>
<accession>A0ABV3ZB80</accession>
<feature type="transmembrane region" description="Helical" evidence="3">
    <location>
        <begin position="106"/>
        <end position="123"/>
    </location>
</feature>
<protein>
    <submittedName>
        <fullName evidence="6">Cytochrome c biogenesis protein CcsA</fullName>
    </submittedName>
</protein>
<dbReference type="PRINTS" id="PR01410">
    <property type="entry name" value="CCBIOGENESIS"/>
</dbReference>
<reference evidence="6 7" key="1">
    <citation type="submission" date="2023-07" db="EMBL/GenBank/DDBJ databases">
        <authorList>
            <person name="Lian W.-H."/>
        </authorList>
    </citation>
    <scope>NUCLEOTIDE SEQUENCE [LARGE SCALE GENOMIC DNA]</scope>
    <source>
        <strain evidence="6 7">SYSU DXS3180</strain>
    </source>
</reference>
<dbReference type="Pfam" id="PF16327">
    <property type="entry name" value="CcmF_C"/>
    <property type="match status" value="1"/>
</dbReference>
<feature type="transmembrane region" description="Helical" evidence="3">
    <location>
        <begin position="287"/>
        <end position="303"/>
    </location>
</feature>
<keyword evidence="2" id="KW-0201">Cytochrome c-type biogenesis</keyword>
<comment type="caution">
    <text evidence="6">The sequence shown here is derived from an EMBL/GenBank/DDBJ whole genome shotgun (WGS) entry which is preliminary data.</text>
</comment>
<dbReference type="Pfam" id="PF01578">
    <property type="entry name" value="Cytochrom_C_asm"/>
    <property type="match status" value="1"/>
</dbReference>
<feature type="transmembrane region" description="Helical" evidence="3">
    <location>
        <begin position="349"/>
        <end position="369"/>
    </location>
</feature>
<dbReference type="InterPro" id="IPR003567">
    <property type="entry name" value="Cyt_c_biogenesis"/>
</dbReference>
<comment type="similarity">
    <text evidence="1">Belongs to the CcmF/CycK/Ccl1/NrfE/CcsA family.</text>
</comment>
<dbReference type="RefSeq" id="WP_369328516.1">
    <property type="nucleotide sequence ID" value="NZ_JAULBC010000002.1"/>
</dbReference>
<dbReference type="PANTHER" id="PTHR43653">
    <property type="entry name" value="CYTOCHROME C ASSEMBLY PROTEIN-RELATED"/>
    <property type="match status" value="1"/>
</dbReference>
<feature type="transmembrane region" description="Helical" evidence="3">
    <location>
        <begin position="467"/>
        <end position="487"/>
    </location>
</feature>
<dbReference type="InterPro" id="IPR002541">
    <property type="entry name" value="Cyt_c_assembly"/>
</dbReference>
<keyword evidence="3" id="KW-0472">Membrane</keyword>
<dbReference type="PANTHER" id="PTHR43653:SF1">
    <property type="entry name" value="CYTOCHROME C-TYPE BIOGENESIS PROTEIN CCMF"/>
    <property type="match status" value="1"/>
</dbReference>
<evidence type="ECO:0000256" key="3">
    <source>
        <dbReference type="SAM" id="Phobius"/>
    </source>
</evidence>
<dbReference type="Proteomes" id="UP001560573">
    <property type="component" value="Unassembled WGS sequence"/>
</dbReference>
<feature type="transmembrane region" description="Helical" evidence="3">
    <location>
        <begin position="215"/>
        <end position="234"/>
    </location>
</feature>
<feature type="transmembrane region" description="Helical" evidence="3">
    <location>
        <begin position="315"/>
        <end position="337"/>
    </location>
</feature>
<proteinExistence type="inferred from homology"/>
<organism evidence="6 7">
    <name type="scientific">Danxiaibacter flavus</name>
    <dbReference type="NCBI Taxonomy" id="3049108"/>
    <lineage>
        <taxon>Bacteria</taxon>
        <taxon>Pseudomonadati</taxon>
        <taxon>Bacteroidota</taxon>
        <taxon>Chitinophagia</taxon>
        <taxon>Chitinophagales</taxon>
        <taxon>Chitinophagaceae</taxon>
        <taxon>Danxiaibacter</taxon>
    </lineage>
</organism>
<feature type="transmembrane region" description="Helical" evidence="3">
    <location>
        <begin position="787"/>
        <end position="808"/>
    </location>
</feature>
<dbReference type="InterPro" id="IPR032523">
    <property type="entry name" value="CcmF_C"/>
</dbReference>
<evidence type="ECO:0000313" key="6">
    <source>
        <dbReference type="EMBL" id="MEX6687112.1"/>
    </source>
</evidence>
<feature type="transmembrane region" description="Helical" evidence="3">
    <location>
        <begin position="389"/>
        <end position="407"/>
    </location>
</feature>
<sequence>MNYTGEHLFPGQAGHFFVILSLVASLVATIAYFKANKVSIPEEKQSWIRMARTAFILECISVVAIIGLVAFIISQHYFEYKYAYQHSDRSMEAKYLLSCIWEGQEGSFMLWSFWHCVLGLILIKTSKQHEAGVMTVISLAQFCIATMLLGIYVFNIKIGINPFTLMRNEGFFDNAPVFKDVLTGGLRKDYLSLIRDGSGLNTLLQNYWMVIHPPVLFLGFASTIVPFAFAYSGLVNKSEGWVKPAIPWAAFSGAILGTGIMMGAAWAYEALNFGGYWAWDPVENASLVPWLVIVAGLHTNIVYKSTGHSLRATYLFYILGFILIIYSTFLTRSGILGDTSVHAFTGADMTWQLLSFIIVFTIPSFYLYFKNYKSIPTIRKEESSYSREFWMFIGALVLLLSAVVIIAKTSVPVFNKVFGTSIAPPEDIKLSYNQVQIYVAILIGIFTAVTQYLKYKDTPKGVFGKKIFIPTLISLVISLIISIFGSIHYDEHGIGYLAAIHMAIFAAVYAIVANASYIWIALKGKIKSAGASIAHVGFGLVLLGVLLSSAKKDVLSKNTTGIALFEKTKTEDPAENLTLFKGLKTDMGKYHVTYSRDTVEENGKKRYFQLDFEEKATGKTFSLFPDVLKSNREEGSQSANPDKKHYLNKDIFVYVSSFLDASLNDTTSFQPRDMKVGDTTFFSNGFMVLNKVDVNPPNNKRQVLPGETAMMLNMTVFAKNGIRYDVTPGIVINGNTFRNLEDSVLAQNLVIRFNKVKDEKKGVLEIGVKEGKSLNDIVTLKVYEFPFINVLWIGVIIMVIGFVISVVYRVKTGKSKKSVTKPQMVKS</sequence>
<evidence type="ECO:0000259" key="4">
    <source>
        <dbReference type="Pfam" id="PF01578"/>
    </source>
</evidence>
<feature type="transmembrane region" description="Helical" evidence="3">
    <location>
        <begin position="435"/>
        <end position="455"/>
    </location>
</feature>
<keyword evidence="3" id="KW-0812">Transmembrane</keyword>
<name>A0ABV3ZB80_9BACT</name>
<feature type="transmembrane region" description="Helical" evidence="3">
    <location>
        <begin position="135"/>
        <end position="154"/>
    </location>
</feature>
<evidence type="ECO:0000259" key="5">
    <source>
        <dbReference type="Pfam" id="PF16327"/>
    </source>
</evidence>
<feature type="domain" description="Cytochrome c-type biogenesis protein CcmF C-terminal" evidence="5">
    <location>
        <begin position="354"/>
        <end position="551"/>
    </location>
</feature>
<dbReference type="EMBL" id="JAULBC010000002">
    <property type="protein sequence ID" value="MEX6687112.1"/>
    <property type="molecule type" value="Genomic_DNA"/>
</dbReference>
<gene>
    <name evidence="6" type="primary">ccsA</name>
    <name evidence="6" type="ORF">QTN47_06380</name>
</gene>